<dbReference type="PIRSF" id="PIRSF002825">
    <property type="entry name" value="CfbpA"/>
    <property type="match status" value="1"/>
</dbReference>
<name>A0ABM8Q5G4_9BACT</name>
<gene>
    <name evidence="4" type="primary">idiA</name>
    <name evidence="4" type="ORF">LMG8286_01095</name>
</gene>
<evidence type="ECO:0000313" key="5">
    <source>
        <dbReference type="Proteomes" id="UP000789359"/>
    </source>
</evidence>
<accession>A0ABM8Q5G4</accession>
<dbReference type="CDD" id="cd13542">
    <property type="entry name" value="PBP2_FutA1_ilke"/>
    <property type="match status" value="1"/>
</dbReference>
<organism evidence="4 5">
    <name type="scientific">Campylobacter suis</name>
    <dbReference type="NCBI Taxonomy" id="2790657"/>
    <lineage>
        <taxon>Bacteria</taxon>
        <taxon>Pseudomonadati</taxon>
        <taxon>Campylobacterota</taxon>
        <taxon>Epsilonproteobacteria</taxon>
        <taxon>Campylobacterales</taxon>
        <taxon>Campylobacteraceae</taxon>
        <taxon>Campylobacter</taxon>
    </lineage>
</organism>
<dbReference type="InterPro" id="IPR006059">
    <property type="entry name" value="SBP"/>
</dbReference>
<dbReference type="Gene3D" id="3.40.190.10">
    <property type="entry name" value="Periplasmic binding protein-like II"/>
    <property type="match status" value="2"/>
</dbReference>
<evidence type="ECO:0000256" key="2">
    <source>
        <dbReference type="ARBA" id="ARBA00022729"/>
    </source>
</evidence>
<comment type="similarity">
    <text evidence="1">Belongs to the bacterial solute-binding protein 1 family.</text>
</comment>
<dbReference type="Pfam" id="PF13416">
    <property type="entry name" value="SBP_bac_8"/>
    <property type="match status" value="1"/>
</dbReference>
<dbReference type="Proteomes" id="UP000789359">
    <property type="component" value="Unassembled WGS sequence"/>
</dbReference>
<keyword evidence="2 3" id="KW-0732">Signal</keyword>
<dbReference type="SUPFAM" id="SSF53850">
    <property type="entry name" value="Periplasmic binding protein-like II"/>
    <property type="match status" value="1"/>
</dbReference>
<protein>
    <submittedName>
        <fullName evidence="4">Iron deficiency-induced protein A</fullName>
    </submittedName>
</protein>
<keyword evidence="5" id="KW-1185">Reference proteome</keyword>
<dbReference type="PANTHER" id="PTHR30006:SF15">
    <property type="entry name" value="IRON-UTILIZATION PERIPLASMIC PROTEIN"/>
    <property type="match status" value="1"/>
</dbReference>
<evidence type="ECO:0000313" key="4">
    <source>
        <dbReference type="EMBL" id="CAD7288017.1"/>
    </source>
</evidence>
<dbReference type="PANTHER" id="PTHR30006">
    <property type="entry name" value="THIAMINE-BINDING PERIPLASMIC PROTEIN-RELATED"/>
    <property type="match status" value="1"/>
</dbReference>
<sequence>MKKTLLALSAIATFALASGEVNIYSARHYDADTKLYKLFEEKTGIKVNATQARGGELIKKLETEGDSSQADIFITADAGNFHTAKTKGVLQSVKSETLDKIVPENYRDDEGFWYAISKRARIIVYDKRDFDASKIKNYEDLANPELKGKLLIRSATAPYSKSLLAALFEANGKDEAIKWAKGTLQNLAREPKGGDRDQAKAILAGEGDVAVMNTYYIGLLLTSPKADDVEAAKVLGIIFPNQDNRGTHVNISGIGMTKAAKNKENALKFMEFMVSPEAQKILAGINYEYPINKEVEPHEIVKNFGSFKEDTTPLYKSVKNTNEAVKIYDMVGWK</sequence>
<dbReference type="RefSeq" id="WP_230056861.1">
    <property type="nucleotide sequence ID" value="NZ_CAJHOE010000002.1"/>
</dbReference>
<dbReference type="InterPro" id="IPR026045">
    <property type="entry name" value="Ferric-bd"/>
</dbReference>
<evidence type="ECO:0000256" key="1">
    <source>
        <dbReference type="ARBA" id="ARBA00008520"/>
    </source>
</evidence>
<reference evidence="4 5" key="1">
    <citation type="submission" date="2020-11" db="EMBL/GenBank/DDBJ databases">
        <authorList>
            <person name="Peeters C."/>
        </authorList>
    </citation>
    <scope>NUCLEOTIDE SEQUENCE [LARGE SCALE GENOMIC DNA]</scope>
    <source>
        <strain evidence="4 5">LMG 8286</strain>
    </source>
</reference>
<dbReference type="EMBL" id="CAJHOE010000002">
    <property type="protein sequence ID" value="CAD7288017.1"/>
    <property type="molecule type" value="Genomic_DNA"/>
</dbReference>
<feature type="signal peptide" evidence="3">
    <location>
        <begin position="1"/>
        <end position="17"/>
    </location>
</feature>
<evidence type="ECO:0000256" key="3">
    <source>
        <dbReference type="SAM" id="SignalP"/>
    </source>
</evidence>
<feature type="chain" id="PRO_5047319028" evidence="3">
    <location>
        <begin position="18"/>
        <end position="334"/>
    </location>
</feature>
<proteinExistence type="inferred from homology"/>
<comment type="caution">
    <text evidence="4">The sequence shown here is derived from an EMBL/GenBank/DDBJ whole genome shotgun (WGS) entry which is preliminary data.</text>
</comment>